<gene>
    <name evidence="1" type="ORF">QRB35_31890</name>
</gene>
<reference evidence="2" key="2">
    <citation type="submission" date="2023-06" db="EMBL/GenBank/DDBJ databases">
        <title>Itaconate inhibition of nontuberculous mycobacteria.</title>
        <authorList>
            <person name="Spilker T."/>
        </authorList>
    </citation>
    <scope>NUCLEOTIDE SEQUENCE [LARGE SCALE GENOMIC DNA]</scope>
    <source>
        <strain evidence="2">FLAC1071</strain>
    </source>
</reference>
<name>A0ABT7PB57_MYCIT</name>
<proteinExistence type="predicted"/>
<protein>
    <submittedName>
        <fullName evidence="1">Uncharacterized protein</fullName>
    </submittedName>
</protein>
<comment type="caution">
    <text evidence="1">The sequence shown here is derived from an EMBL/GenBank/DDBJ whole genome shotgun (WGS) entry which is preliminary data.</text>
</comment>
<accession>A0ABT7PB57</accession>
<keyword evidence="2" id="KW-1185">Reference proteome</keyword>
<dbReference type="Proteomes" id="UP001529272">
    <property type="component" value="Unassembled WGS sequence"/>
</dbReference>
<evidence type="ECO:0000313" key="1">
    <source>
        <dbReference type="EMBL" id="MDM3930509.1"/>
    </source>
</evidence>
<organism evidence="1 2">
    <name type="scientific">Mycobacterium intracellulare subsp. chimaera</name>
    <dbReference type="NCBI Taxonomy" id="222805"/>
    <lineage>
        <taxon>Bacteria</taxon>
        <taxon>Bacillati</taxon>
        <taxon>Actinomycetota</taxon>
        <taxon>Actinomycetes</taxon>
        <taxon>Mycobacteriales</taxon>
        <taxon>Mycobacteriaceae</taxon>
        <taxon>Mycobacterium</taxon>
        <taxon>Mycobacterium avium complex (MAC)</taxon>
    </lineage>
</organism>
<reference evidence="1 2" key="1">
    <citation type="submission" date="2023-06" db="EMBL/GenBank/DDBJ databases">
        <title>Itaconate inhibition of nontuberculous mycobacteria.</title>
        <authorList>
            <person name="Breen P."/>
            <person name="Zimbric M."/>
            <person name="Caverly L."/>
        </authorList>
    </citation>
    <scope>NUCLEOTIDE SEQUENCE [LARGE SCALE GENOMIC DNA]</scope>
    <source>
        <strain evidence="1 2">FLAC1071</strain>
    </source>
</reference>
<dbReference type="RefSeq" id="WP_007172251.1">
    <property type="nucleotide sequence ID" value="NZ_CP084586.1"/>
</dbReference>
<dbReference type="EMBL" id="JASZZX010000096">
    <property type="protein sequence ID" value="MDM3930509.1"/>
    <property type="molecule type" value="Genomic_DNA"/>
</dbReference>
<sequence length="45" mass="5140">MHPEEGGIQEQLIEHDIAQGRRAQVLYSVFIAWHTCETVDFEIAA</sequence>
<evidence type="ECO:0000313" key="2">
    <source>
        <dbReference type="Proteomes" id="UP001529272"/>
    </source>
</evidence>